<dbReference type="GO" id="GO:0005634">
    <property type="term" value="C:nucleus"/>
    <property type="evidence" value="ECO:0007669"/>
    <property type="project" value="UniProtKB-SubCell"/>
</dbReference>
<dbReference type="GO" id="GO:0000976">
    <property type="term" value="F:transcription cis-regulatory region binding"/>
    <property type="evidence" value="ECO:0007669"/>
    <property type="project" value="TreeGrafter"/>
</dbReference>
<evidence type="ECO:0000313" key="9">
    <source>
        <dbReference type="Proteomes" id="UP001302745"/>
    </source>
</evidence>
<dbReference type="AlphaFoldDB" id="A0AAN6VRY4"/>
<keyword evidence="3" id="KW-0238">DNA-binding</keyword>
<gene>
    <name evidence="8" type="ORF">C8A00DRAFT_13627</name>
</gene>
<keyword evidence="4" id="KW-0804">Transcription</keyword>
<evidence type="ECO:0000256" key="1">
    <source>
        <dbReference type="ARBA" id="ARBA00004123"/>
    </source>
</evidence>
<keyword evidence="9" id="KW-1185">Reference proteome</keyword>
<name>A0AAN6VRY4_9PEZI</name>
<comment type="caution">
    <text evidence="8">The sequence shown here is derived from an EMBL/GenBank/DDBJ whole genome shotgun (WGS) entry which is preliminary data.</text>
</comment>
<sequence>MDTAPAPAPRAPRITNACEACRAAKVKCQASTQLGICKRCLDSKRECIFKTGPRTRRPRQLKSPNPATTSTTTTTTSSSSSTTAPPRYPPPPGPSKTFTIDIPMPAEDDITDSLEALRLTHEKAIDMLVPNVSEGEEEEEEDNNYGYDDYGGDGRYGDYDQEMCDHDWLDQQEVTSTSVAGSVLSHASSLPLGASALSTPPSSVVGLGQSQSQSLGAQGQQQGGEGPKTKSRTLASLRLQPQFNLDSAGKLLETFRKVMLSHFHCVVVGEGDTVAGMAKERPFVLLAVLAAASGSRTLQGHSLYDEEFRKILGLKFVAGGERTLELLQGLVVYIAWYPFHLRPKNKQAVQYIRMIVDIISDLELDEDPGTDSMEVPPTPQRLDEIRLYLASYYLASSFASTWGRSSSLAYTEYTARCSDLLQHHSPLQGDRVLAWQARLQRLVEETNDLRRTQRGRSQSEYQIGLMIRGMETQLAEWEARMDMDPPIAANTSIRIGVLFTRVFLSGAPLLKLPSVRRLPLPALVDESSSSSASFCADPRRLMSVIPALHALYEYLLALDPAEVNSFIGIEWGALILGIILGFRMSFPLVVCPEWDDRAAREAVGFRGYVDRFCNMGGGGLNQSSNLTPASSSGAGPRSMDVLSASKVVLDMVRRKFLKRVVKLEGAQQRQQQQQQQMEAILAAAPHPVPMPMPTAGRRAAVPHDSAISGCPMMDGSMEPYYPYWDETFNSNLAGSAFVATGAQGGVEGAIGMDSGGVGLPNDLWTAMTMGWSQGDVDFDGL</sequence>
<dbReference type="InterPro" id="IPR051089">
    <property type="entry name" value="prtT"/>
</dbReference>
<evidence type="ECO:0000256" key="2">
    <source>
        <dbReference type="ARBA" id="ARBA00023015"/>
    </source>
</evidence>
<evidence type="ECO:0000256" key="4">
    <source>
        <dbReference type="ARBA" id="ARBA00023163"/>
    </source>
</evidence>
<reference evidence="8" key="1">
    <citation type="journal article" date="2023" name="Mol. Phylogenet. Evol.">
        <title>Genome-scale phylogeny and comparative genomics of the fungal order Sordariales.</title>
        <authorList>
            <person name="Hensen N."/>
            <person name="Bonometti L."/>
            <person name="Westerberg I."/>
            <person name="Brannstrom I.O."/>
            <person name="Guillou S."/>
            <person name="Cros-Aarteil S."/>
            <person name="Calhoun S."/>
            <person name="Haridas S."/>
            <person name="Kuo A."/>
            <person name="Mondo S."/>
            <person name="Pangilinan J."/>
            <person name="Riley R."/>
            <person name="LaButti K."/>
            <person name="Andreopoulos B."/>
            <person name="Lipzen A."/>
            <person name="Chen C."/>
            <person name="Yan M."/>
            <person name="Daum C."/>
            <person name="Ng V."/>
            <person name="Clum A."/>
            <person name="Steindorff A."/>
            <person name="Ohm R.A."/>
            <person name="Martin F."/>
            <person name="Silar P."/>
            <person name="Natvig D.O."/>
            <person name="Lalanne C."/>
            <person name="Gautier V."/>
            <person name="Ament-Velasquez S.L."/>
            <person name="Kruys A."/>
            <person name="Hutchinson M.I."/>
            <person name="Powell A.J."/>
            <person name="Barry K."/>
            <person name="Miller A.N."/>
            <person name="Grigoriev I.V."/>
            <person name="Debuchy R."/>
            <person name="Gladieux P."/>
            <person name="Hiltunen Thoren M."/>
            <person name="Johannesson H."/>
        </authorList>
    </citation>
    <scope>NUCLEOTIDE SEQUENCE</scope>
    <source>
        <strain evidence="8">CBS 538.74</strain>
    </source>
</reference>
<dbReference type="EMBL" id="MU856890">
    <property type="protein sequence ID" value="KAK4155340.1"/>
    <property type="molecule type" value="Genomic_DNA"/>
</dbReference>
<feature type="compositionally biased region" description="Low complexity" evidence="6">
    <location>
        <begin position="198"/>
        <end position="220"/>
    </location>
</feature>
<dbReference type="InterPro" id="IPR001138">
    <property type="entry name" value="Zn2Cys6_DnaBD"/>
</dbReference>
<dbReference type="PANTHER" id="PTHR31845">
    <property type="entry name" value="FINGER DOMAIN PROTEIN, PUTATIVE-RELATED"/>
    <property type="match status" value="1"/>
</dbReference>
<keyword evidence="5" id="KW-0539">Nucleus</keyword>
<reference evidence="8" key="2">
    <citation type="submission" date="2023-05" db="EMBL/GenBank/DDBJ databases">
        <authorList>
            <consortium name="Lawrence Berkeley National Laboratory"/>
            <person name="Steindorff A."/>
            <person name="Hensen N."/>
            <person name="Bonometti L."/>
            <person name="Westerberg I."/>
            <person name="Brannstrom I.O."/>
            <person name="Guillou S."/>
            <person name="Cros-Aarteil S."/>
            <person name="Calhoun S."/>
            <person name="Haridas S."/>
            <person name="Kuo A."/>
            <person name="Mondo S."/>
            <person name="Pangilinan J."/>
            <person name="Riley R."/>
            <person name="Labutti K."/>
            <person name="Andreopoulos B."/>
            <person name="Lipzen A."/>
            <person name="Chen C."/>
            <person name="Yanf M."/>
            <person name="Daum C."/>
            <person name="Ng V."/>
            <person name="Clum A."/>
            <person name="Ohm R."/>
            <person name="Martin F."/>
            <person name="Silar P."/>
            <person name="Natvig D."/>
            <person name="Lalanne C."/>
            <person name="Gautier V."/>
            <person name="Ament-Velasquez S.L."/>
            <person name="Kruys A."/>
            <person name="Hutchinson M.I."/>
            <person name="Powell A.J."/>
            <person name="Barry K."/>
            <person name="Miller A.N."/>
            <person name="Grigoriev I.V."/>
            <person name="Debuchy R."/>
            <person name="Gladieux P."/>
            <person name="Thoren M.H."/>
            <person name="Johannesson H."/>
        </authorList>
    </citation>
    <scope>NUCLEOTIDE SEQUENCE</scope>
    <source>
        <strain evidence="8">CBS 538.74</strain>
    </source>
</reference>
<evidence type="ECO:0000256" key="3">
    <source>
        <dbReference type="ARBA" id="ARBA00023125"/>
    </source>
</evidence>
<dbReference type="PANTHER" id="PTHR31845:SF39">
    <property type="entry name" value="TRANSCRIPTION FACTOR PBCR-RELATED"/>
    <property type="match status" value="1"/>
</dbReference>
<comment type="subcellular location">
    <subcellularLocation>
        <location evidence="1">Nucleus</location>
    </subcellularLocation>
</comment>
<feature type="compositionally biased region" description="Low complexity" evidence="6">
    <location>
        <begin position="63"/>
        <end position="85"/>
    </location>
</feature>
<dbReference type="SMART" id="SM00066">
    <property type="entry name" value="GAL4"/>
    <property type="match status" value="1"/>
</dbReference>
<feature type="region of interest" description="Disordered" evidence="6">
    <location>
        <begin position="198"/>
        <end position="231"/>
    </location>
</feature>
<evidence type="ECO:0000256" key="5">
    <source>
        <dbReference type="ARBA" id="ARBA00023242"/>
    </source>
</evidence>
<dbReference type="InterPro" id="IPR036864">
    <property type="entry name" value="Zn2-C6_fun-type_DNA-bd_sf"/>
</dbReference>
<dbReference type="Gene3D" id="4.10.240.10">
    <property type="entry name" value="Zn(2)-C6 fungal-type DNA-binding domain"/>
    <property type="match status" value="1"/>
</dbReference>
<evidence type="ECO:0000256" key="6">
    <source>
        <dbReference type="SAM" id="MobiDB-lite"/>
    </source>
</evidence>
<dbReference type="CDD" id="cd00067">
    <property type="entry name" value="GAL4"/>
    <property type="match status" value="1"/>
</dbReference>
<evidence type="ECO:0000259" key="7">
    <source>
        <dbReference type="PROSITE" id="PS50048"/>
    </source>
</evidence>
<accession>A0AAN6VRY4</accession>
<feature type="region of interest" description="Disordered" evidence="6">
    <location>
        <begin position="51"/>
        <end position="103"/>
    </location>
</feature>
<feature type="region of interest" description="Disordered" evidence="6">
    <location>
        <begin position="128"/>
        <end position="148"/>
    </location>
</feature>
<dbReference type="SUPFAM" id="SSF57701">
    <property type="entry name" value="Zn2/Cys6 DNA-binding domain"/>
    <property type="match status" value="1"/>
</dbReference>
<feature type="domain" description="Zn(2)-C6 fungal-type" evidence="7">
    <location>
        <begin position="17"/>
        <end position="49"/>
    </location>
</feature>
<dbReference type="Proteomes" id="UP001302745">
    <property type="component" value="Unassembled WGS sequence"/>
</dbReference>
<evidence type="ECO:0000313" key="8">
    <source>
        <dbReference type="EMBL" id="KAK4155340.1"/>
    </source>
</evidence>
<dbReference type="GO" id="GO:0000981">
    <property type="term" value="F:DNA-binding transcription factor activity, RNA polymerase II-specific"/>
    <property type="evidence" value="ECO:0007669"/>
    <property type="project" value="InterPro"/>
</dbReference>
<organism evidence="8 9">
    <name type="scientific">Chaetomidium leptoderma</name>
    <dbReference type="NCBI Taxonomy" id="669021"/>
    <lineage>
        <taxon>Eukaryota</taxon>
        <taxon>Fungi</taxon>
        <taxon>Dikarya</taxon>
        <taxon>Ascomycota</taxon>
        <taxon>Pezizomycotina</taxon>
        <taxon>Sordariomycetes</taxon>
        <taxon>Sordariomycetidae</taxon>
        <taxon>Sordariales</taxon>
        <taxon>Chaetomiaceae</taxon>
        <taxon>Chaetomidium</taxon>
    </lineage>
</organism>
<proteinExistence type="predicted"/>
<dbReference type="PROSITE" id="PS50048">
    <property type="entry name" value="ZN2_CY6_FUNGAL_2"/>
    <property type="match status" value="1"/>
</dbReference>
<feature type="compositionally biased region" description="Acidic residues" evidence="6">
    <location>
        <begin position="134"/>
        <end position="143"/>
    </location>
</feature>
<protein>
    <recommendedName>
        <fullName evidence="7">Zn(2)-C6 fungal-type domain-containing protein</fullName>
    </recommendedName>
</protein>
<dbReference type="PROSITE" id="PS00463">
    <property type="entry name" value="ZN2_CY6_FUNGAL_1"/>
    <property type="match status" value="1"/>
</dbReference>
<dbReference type="GO" id="GO:0008270">
    <property type="term" value="F:zinc ion binding"/>
    <property type="evidence" value="ECO:0007669"/>
    <property type="project" value="InterPro"/>
</dbReference>
<keyword evidence="2" id="KW-0805">Transcription regulation</keyword>